<keyword evidence="1" id="KW-0812">Transmembrane</keyword>
<keyword evidence="1" id="KW-0472">Membrane</keyword>
<dbReference type="AlphaFoldDB" id="A0A0B4XH98"/>
<accession>A0A0B4XH98</accession>
<evidence type="ECO:0000313" key="3">
    <source>
        <dbReference type="EMBL" id="AJD47504.1"/>
    </source>
</evidence>
<feature type="domain" description="DUF3592" evidence="2">
    <location>
        <begin position="39"/>
        <end position="108"/>
    </location>
</feature>
<keyword evidence="1" id="KW-1133">Transmembrane helix</keyword>
<feature type="transmembrane region" description="Helical" evidence="1">
    <location>
        <begin position="5"/>
        <end position="26"/>
    </location>
</feature>
<sequence length="232" mass="25492">MKTLLVFKVLFPLIGFGALTGAWLLYSDAREFVATSTATEGTVVELVRSRSSDSTTYAPQVTFTDAQGRAHAFTSRTSSNPPAYHVGETVRVLYRSGSPEQARIDGFFSLWGGALIVGILGSVFALVGLGMVLVPMLRQRRAAQLRASGRRIEAAFQGVEHNTSLTVNGRHPFCVISQWQNPATSQVHVFRSDNLWFDPSEYITRTQIPVYIDPADPDRYHVDLSFLPALAG</sequence>
<dbReference type="RefSeq" id="WP_008737476.1">
    <property type="nucleotide sequence ID" value="NZ_CP004387.1"/>
</dbReference>
<organism evidence="3 4">
    <name type="scientific">Isoalcanivorax pacificus W11-5</name>
    <dbReference type="NCBI Taxonomy" id="391936"/>
    <lineage>
        <taxon>Bacteria</taxon>
        <taxon>Pseudomonadati</taxon>
        <taxon>Pseudomonadota</taxon>
        <taxon>Gammaproteobacteria</taxon>
        <taxon>Oceanospirillales</taxon>
        <taxon>Alcanivoracaceae</taxon>
        <taxon>Isoalcanivorax</taxon>
    </lineage>
</organism>
<dbReference type="KEGG" id="apac:S7S_05420"/>
<evidence type="ECO:0000313" key="4">
    <source>
        <dbReference type="Proteomes" id="UP000006764"/>
    </source>
</evidence>
<protein>
    <recommendedName>
        <fullName evidence="2">DUF3592 domain-containing protein</fullName>
    </recommendedName>
</protein>
<dbReference type="EMBL" id="CP004387">
    <property type="protein sequence ID" value="AJD47504.1"/>
    <property type="molecule type" value="Genomic_DNA"/>
</dbReference>
<evidence type="ECO:0000259" key="2">
    <source>
        <dbReference type="Pfam" id="PF12158"/>
    </source>
</evidence>
<keyword evidence="4" id="KW-1185">Reference proteome</keyword>
<feature type="transmembrane region" description="Helical" evidence="1">
    <location>
        <begin position="108"/>
        <end position="134"/>
    </location>
</feature>
<dbReference type="OrthoDB" id="2242169at2"/>
<reference evidence="3 4" key="1">
    <citation type="journal article" date="2012" name="J. Bacteriol.">
        <title>Genome sequence of an alkane-degrading bacterium, Alcanivorax pacificus type strain W11-5, isolated from deep sea sediment.</title>
        <authorList>
            <person name="Lai Q."/>
            <person name="Shao Z."/>
        </authorList>
    </citation>
    <scope>NUCLEOTIDE SEQUENCE [LARGE SCALE GENOMIC DNA]</scope>
    <source>
        <strain evidence="3 4">W11-5</strain>
    </source>
</reference>
<proteinExistence type="predicted"/>
<gene>
    <name evidence="3" type="ORF">S7S_05420</name>
</gene>
<dbReference type="InterPro" id="IPR021994">
    <property type="entry name" value="DUF3592"/>
</dbReference>
<dbReference type="STRING" id="391936.S7S_05420"/>
<dbReference type="Pfam" id="PF12158">
    <property type="entry name" value="DUF3592"/>
    <property type="match status" value="1"/>
</dbReference>
<name>A0A0B4XH98_9GAMM</name>
<dbReference type="Proteomes" id="UP000006764">
    <property type="component" value="Chromosome"/>
</dbReference>
<dbReference type="HOGENOM" id="CLU_091244_0_0_6"/>
<evidence type="ECO:0000256" key="1">
    <source>
        <dbReference type="SAM" id="Phobius"/>
    </source>
</evidence>